<evidence type="ECO:0000256" key="6">
    <source>
        <dbReference type="ARBA" id="ARBA00022737"/>
    </source>
</evidence>
<evidence type="ECO:0000259" key="10">
    <source>
        <dbReference type="PROSITE" id="PS50847"/>
    </source>
</evidence>
<proteinExistence type="predicted"/>
<evidence type="ECO:0000256" key="5">
    <source>
        <dbReference type="ARBA" id="ARBA00022729"/>
    </source>
</evidence>
<dbReference type="Pfam" id="PF08191">
    <property type="entry name" value="LRR_adjacent"/>
    <property type="match status" value="2"/>
</dbReference>
<dbReference type="Pfam" id="PF12354">
    <property type="entry name" value="Internalin_N"/>
    <property type="match status" value="2"/>
</dbReference>
<feature type="compositionally biased region" description="Polar residues" evidence="8">
    <location>
        <begin position="781"/>
        <end position="794"/>
    </location>
</feature>
<dbReference type="SUPFAM" id="SSF52058">
    <property type="entry name" value="L domain-like"/>
    <property type="match status" value="1"/>
</dbReference>
<evidence type="ECO:0000256" key="9">
    <source>
        <dbReference type="SAM" id="Phobius"/>
    </source>
</evidence>
<name>A0A7X0Y5D1_9LIST</name>
<dbReference type="Gene3D" id="2.60.40.1220">
    <property type="match status" value="2"/>
</dbReference>
<dbReference type="Gene3D" id="2.60.40.10">
    <property type="entry name" value="Immunoglobulins"/>
    <property type="match status" value="4"/>
</dbReference>
<keyword evidence="9" id="KW-1133">Transmembrane helix</keyword>
<protein>
    <submittedName>
        <fullName evidence="11">LapB repeat-containing protein</fullName>
    </submittedName>
</protein>
<feature type="domain" description="Gram-positive cocci surface proteins LPxTG" evidence="10">
    <location>
        <begin position="796"/>
        <end position="825"/>
    </location>
</feature>
<dbReference type="Proteomes" id="UP000535908">
    <property type="component" value="Unassembled WGS sequence"/>
</dbReference>
<dbReference type="InterPro" id="IPR012569">
    <property type="entry name" value="Inl_IR"/>
</dbReference>
<dbReference type="RefSeq" id="WP_185526989.1">
    <property type="nucleotide sequence ID" value="NZ_JAARWN010000015.1"/>
</dbReference>
<keyword evidence="4" id="KW-0433">Leucine-rich repeat</keyword>
<sequence length="825" mass="86566">MKYLHNGLKLLICIVIVFGSIGLSTNAKVTAESPLSATLPAPINQVFPDAALAQVIATKLGKTVTDTVTVADLNTITSISSAEGSSKGITSLDGMQNLHNLQDLRLSSNNISDLTPIAGLTNITALFVVGNHISDITPIAGLTNLASGRFDSQTITVPQASNNGSFVLNLTGVLKNMSGSIPTTIFNISNSGSYSSPNVTWNGLTTETSLSFRFQQDVVVNGNAIGIFHGTVTQPTQNIIYDPIGPINTVFPDAMLAQVIATKLGKNVTDVVNQADLNTIVSLSTAETLNKGITSLVGMEHLKYITSLDLINNNISDVTPLSGLTQLGALSLVGNHISDISPLANLTNLNTFRFDSQTLTMPAVNTTDPLSITEMTITGISGNQLAPYTISNGGTYSAPTITWTGLTNQLKVTYSFFETVTLGNGTGNYHGTVTVPLIPDTTPPVITADSNFTYEQHEAVTASQFLLDIHATTDDGSVITSDFETAVDLDVVGDYTVTLNSTDSMGNVAPPQTVTVHVVDTAPPVITADSAYTYESGSMLNEAIFLQDIHAKTDDGSAITSDFADVVHSDVIGDYTVTLTSTDQYGNVAAPVTVTVHIVDTTAPVITASPTVTYDIDQTVSEADFLDSIVAKTDDGSTITSDFETAVNFAVPGEYTVTLQSIDSSGNVAKPVRVTVKIVSSAVPVISANSDVTYKQYATVSATQFLRDDKASASNDGIVSSDFASVVNLGVAGDYVVTLNAVNSDGVVAVPVKVTVHVIASKPDDPTKPVEPTNPDKTKPTKSQIDSGKTQNVQRLPETGDSSLPLAGFGWIVLIAGALLLKKRS</sequence>
<evidence type="ECO:0000313" key="11">
    <source>
        <dbReference type="EMBL" id="MBC1937321.1"/>
    </source>
</evidence>
<evidence type="ECO:0000256" key="3">
    <source>
        <dbReference type="ARBA" id="ARBA00022525"/>
    </source>
</evidence>
<dbReference type="InterPro" id="IPR050836">
    <property type="entry name" value="SDS22/Internalin_LRR"/>
</dbReference>
<keyword evidence="9" id="KW-0472">Membrane</keyword>
<dbReference type="Pfam" id="PF12799">
    <property type="entry name" value="LRR_4"/>
    <property type="match status" value="1"/>
</dbReference>
<comment type="subcellular location">
    <subcellularLocation>
        <location evidence="1">Secreted</location>
        <location evidence="1">Cell wall</location>
        <topology evidence="1">Peptidoglycan-anchor</topology>
    </subcellularLocation>
</comment>
<dbReference type="PANTHER" id="PTHR46652">
    <property type="entry name" value="LEUCINE-RICH REPEAT AND IQ DOMAIN-CONTAINING PROTEIN 1-RELATED"/>
    <property type="match status" value="1"/>
</dbReference>
<dbReference type="SUPFAM" id="SSF81296">
    <property type="entry name" value="E set domains"/>
    <property type="match status" value="2"/>
</dbReference>
<feature type="transmembrane region" description="Helical" evidence="9">
    <location>
        <begin position="804"/>
        <end position="821"/>
    </location>
</feature>
<feature type="compositionally biased region" description="Basic and acidic residues" evidence="8">
    <location>
        <begin position="762"/>
        <end position="779"/>
    </location>
</feature>
<keyword evidence="2" id="KW-0134">Cell wall</keyword>
<organism evidence="11 12">
    <name type="scientific">Listeria grandensis</name>
    <dbReference type="NCBI Taxonomy" id="1494963"/>
    <lineage>
        <taxon>Bacteria</taxon>
        <taxon>Bacillati</taxon>
        <taxon>Bacillota</taxon>
        <taxon>Bacilli</taxon>
        <taxon>Bacillales</taxon>
        <taxon>Listeriaceae</taxon>
        <taxon>Listeria</taxon>
    </lineage>
</organism>
<evidence type="ECO:0000256" key="8">
    <source>
        <dbReference type="SAM" id="MobiDB-lite"/>
    </source>
</evidence>
<dbReference type="PROSITE" id="PS50847">
    <property type="entry name" value="GRAM_POS_ANCHORING"/>
    <property type="match status" value="1"/>
</dbReference>
<dbReference type="InterPro" id="IPR014755">
    <property type="entry name" value="Cu-Rt/internalin_Ig-like"/>
</dbReference>
<accession>A0A7X0Y5D1</accession>
<evidence type="ECO:0000313" key="12">
    <source>
        <dbReference type="Proteomes" id="UP000535908"/>
    </source>
</evidence>
<dbReference type="InterPro" id="IPR044056">
    <property type="entry name" value="InlI_Ig-like"/>
</dbReference>
<reference evidence="11 12" key="1">
    <citation type="submission" date="2020-03" db="EMBL/GenBank/DDBJ databases">
        <title>Soil Listeria distribution.</title>
        <authorList>
            <person name="Liao J."/>
            <person name="Wiedmann M."/>
        </authorList>
    </citation>
    <scope>NUCLEOTIDE SEQUENCE [LARGE SCALE GENOMIC DNA]</scope>
    <source>
        <strain evidence="11 12">FSL L7-0741</strain>
    </source>
</reference>
<dbReference type="EMBL" id="JAARWN010000015">
    <property type="protein sequence ID" value="MBC1937321.1"/>
    <property type="molecule type" value="Genomic_DNA"/>
</dbReference>
<dbReference type="AlphaFoldDB" id="A0A7X0Y5D1"/>
<feature type="region of interest" description="Disordered" evidence="8">
    <location>
        <begin position="762"/>
        <end position="799"/>
    </location>
</feature>
<dbReference type="InterPro" id="IPR014756">
    <property type="entry name" value="Ig_E-set"/>
</dbReference>
<dbReference type="Gene3D" id="1.10.8.390">
    <property type="entry name" value="Internalin N-terminal Cap domain-like"/>
    <property type="match status" value="2"/>
</dbReference>
<keyword evidence="6" id="KW-0677">Repeat</keyword>
<keyword evidence="7" id="KW-0572">Peptidoglycan-anchor</keyword>
<dbReference type="SMART" id="SM00365">
    <property type="entry name" value="LRR_SD22"/>
    <property type="match status" value="4"/>
</dbReference>
<dbReference type="InterPro" id="IPR024634">
    <property type="entry name" value="Internalin_N"/>
</dbReference>
<dbReference type="PANTHER" id="PTHR46652:SF3">
    <property type="entry name" value="LEUCINE-RICH REPEAT-CONTAINING PROTEIN 9"/>
    <property type="match status" value="1"/>
</dbReference>
<keyword evidence="9" id="KW-0812">Transmembrane</keyword>
<dbReference type="InterPro" id="IPR013783">
    <property type="entry name" value="Ig-like_fold"/>
</dbReference>
<evidence type="ECO:0000256" key="1">
    <source>
        <dbReference type="ARBA" id="ARBA00004168"/>
    </source>
</evidence>
<evidence type="ECO:0000256" key="2">
    <source>
        <dbReference type="ARBA" id="ARBA00022512"/>
    </source>
</evidence>
<keyword evidence="3" id="KW-0964">Secreted</keyword>
<evidence type="ECO:0000256" key="4">
    <source>
        <dbReference type="ARBA" id="ARBA00022614"/>
    </source>
</evidence>
<dbReference type="InterPro" id="IPR001611">
    <property type="entry name" value="Leu-rich_rpt"/>
</dbReference>
<keyword evidence="5" id="KW-0732">Signal</keyword>
<comment type="caution">
    <text evidence="11">The sequence shown here is derived from an EMBL/GenBank/DDBJ whole genome shotgun (WGS) entry which is preliminary data.</text>
</comment>
<dbReference type="Pfam" id="PF18981">
    <property type="entry name" value="InlK_D3"/>
    <property type="match status" value="4"/>
</dbReference>
<evidence type="ECO:0000256" key="7">
    <source>
        <dbReference type="ARBA" id="ARBA00023088"/>
    </source>
</evidence>
<gene>
    <name evidence="11" type="ORF">HCA69_13140</name>
</gene>
<dbReference type="InterPro" id="IPR019931">
    <property type="entry name" value="LPXTG_anchor"/>
</dbReference>
<dbReference type="NCBIfam" id="NF033932">
    <property type="entry name" value="LapB_rpt_80"/>
    <property type="match status" value="4"/>
</dbReference>
<dbReference type="InterPro" id="IPR025875">
    <property type="entry name" value="Leu-rich_rpt_4"/>
</dbReference>
<dbReference type="PROSITE" id="PS51450">
    <property type="entry name" value="LRR"/>
    <property type="match status" value="3"/>
</dbReference>